<accession>A0ABR3DN29</accession>
<keyword evidence="3" id="KW-1185">Reference proteome</keyword>
<feature type="region of interest" description="Disordered" evidence="1">
    <location>
        <begin position="92"/>
        <end position="261"/>
    </location>
</feature>
<evidence type="ECO:0000313" key="2">
    <source>
        <dbReference type="EMBL" id="KAL0474055.1"/>
    </source>
</evidence>
<protein>
    <submittedName>
        <fullName evidence="2">Uncharacterized protein</fullName>
    </submittedName>
</protein>
<feature type="compositionally biased region" description="Low complexity" evidence="1">
    <location>
        <begin position="159"/>
        <end position="180"/>
    </location>
</feature>
<organism evidence="2 3">
    <name type="scientific">Neurospora intermedia</name>
    <dbReference type="NCBI Taxonomy" id="5142"/>
    <lineage>
        <taxon>Eukaryota</taxon>
        <taxon>Fungi</taxon>
        <taxon>Dikarya</taxon>
        <taxon>Ascomycota</taxon>
        <taxon>Pezizomycotina</taxon>
        <taxon>Sordariomycetes</taxon>
        <taxon>Sordariomycetidae</taxon>
        <taxon>Sordariales</taxon>
        <taxon>Sordariaceae</taxon>
        <taxon>Neurospora</taxon>
    </lineage>
</organism>
<dbReference type="EMBL" id="JAVLET010000002">
    <property type="protein sequence ID" value="KAL0474055.1"/>
    <property type="molecule type" value="Genomic_DNA"/>
</dbReference>
<feature type="region of interest" description="Disordered" evidence="1">
    <location>
        <begin position="27"/>
        <end position="76"/>
    </location>
</feature>
<reference evidence="2 3" key="1">
    <citation type="submission" date="2023-09" db="EMBL/GenBank/DDBJ databases">
        <title>Multi-omics analysis of a traditional fermented food reveals byproduct-associated fungal strains for waste-to-food upcycling.</title>
        <authorList>
            <consortium name="Lawrence Berkeley National Laboratory"/>
            <person name="Rekdal V.M."/>
            <person name="Villalobos-Escobedo J.M."/>
            <person name="Rodriguez-Valeron N."/>
            <person name="Garcia M.O."/>
            <person name="Vasquez D.P."/>
            <person name="Damayanti I."/>
            <person name="Sorensen P.M."/>
            <person name="Baidoo E.E."/>
            <person name="De Carvalho A.C."/>
            <person name="Riley R."/>
            <person name="Lipzen A."/>
            <person name="He G."/>
            <person name="Yan M."/>
            <person name="Haridas S."/>
            <person name="Daum C."/>
            <person name="Yoshinaga Y."/>
            <person name="Ng V."/>
            <person name="Grigoriev I.V."/>
            <person name="Munk R."/>
            <person name="Nuraida L."/>
            <person name="Wijaya C.H."/>
            <person name="Morales P.-C."/>
            <person name="Keasling J.D."/>
        </authorList>
    </citation>
    <scope>NUCLEOTIDE SEQUENCE [LARGE SCALE GENOMIC DNA]</scope>
    <source>
        <strain evidence="2 3">FGSC 2613</strain>
    </source>
</reference>
<proteinExistence type="predicted"/>
<gene>
    <name evidence="2" type="ORF">QR685DRAFT_436513</name>
</gene>
<feature type="compositionally biased region" description="Basic and acidic residues" evidence="1">
    <location>
        <begin position="29"/>
        <end position="40"/>
    </location>
</feature>
<evidence type="ECO:0000256" key="1">
    <source>
        <dbReference type="SAM" id="MobiDB-lite"/>
    </source>
</evidence>
<feature type="compositionally biased region" description="Pro residues" evidence="1">
    <location>
        <begin position="242"/>
        <end position="254"/>
    </location>
</feature>
<feature type="compositionally biased region" description="Basic and acidic residues" evidence="1">
    <location>
        <begin position="146"/>
        <end position="156"/>
    </location>
</feature>
<feature type="compositionally biased region" description="Low complexity" evidence="1">
    <location>
        <begin position="195"/>
        <end position="206"/>
    </location>
</feature>
<sequence length="261" mass="28348">MAELKTPAPLHDKDVSFVHDDLAGSQIRRMPEETTRDTPLRRRLKMCPDENPTASTPAPASQLIENNDSQNSKVPLDTALWNDTTREVYQHLKDRAEKLEAAPINNATSASSSKKDAPKSDAPSEDDTGGNIYETLLGQIRSTLQKLHDRHDKEETTQPSANPTSSRSTTNTNLDNLSSPSIPPTTNEHPPTPCSKTSTRRSSSSTTKRKGSKGKQSGASMKIFAVKGTKAERLQECMKYFPKPPSPMPSPPASPGSGGNC</sequence>
<dbReference type="Proteomes" id="UP001451303">
    <property type="component" value="Unassembled WGS sequence"/>
</dbReference>
<name>A0ABR3DN29_NEUIN</name>
<evidence type="ECO:0000313" key="3">
    <source>
        <dbReference type="Proteomes" id="UP001451303"/>
    </source>
</evidence>
<comment type="caution">
    <text evidence="2">The sequence shown here is derived from an EMBL/GenBank/DDBJ whole genome shotgun (WGS) entry which is preliminary data.</text>
</comment>
<feature type="compositionally biased region" description="Polar residues" evidence="1">
    <location>
        <begin position="52"/>
        <end position="73"/>
    </location>
</feature>